<evidence type="ECO:0000256" key="7">
    <source>
        <dbReference type="SAM" id="Phobius"/>
    </source>
</evidence>
<dbReference type="GO" id="GO:0010181">
    <property type="term" value="F:FMN binding"/>
    <property type="evidence" value="ECO:0007669"/>
    <property type="project" value="InterPro"/>
</dbReference>
<proteinExistence type="predicted"/>
<evidence type="ECO:0000313" key="9">
    <source>
        <dbReference type="EMBL" id="EFA44862.1"/>
    </source>
</evidence>
<dbReference type="InterPro" id="IPR017896">
    <property type="entry name" value="4Fe4S_Fe-S-bd"/>
</dbReference>
<dbReference type="HOGENOM" id="CLU_034450_0_0_10"/>
<dbReference type="GO" id="GO:0046872">
    <property type="term" value="F:metal ion binding"/>
    <property type="evidence" value="ECO:0007669"/>
    <property type="project" value="UniProtKB-KW"/>
</dbReference>
<dbReference type="PANTHER" id="PTHR30176:SF3">
    <property type="entry name" value="FERREDOXIN-TYPE PROTEIN NAPH"/>
    <property type="match status" value="1"/>
</dbReference>
<gene>
    <name evidence="9" type="ORF">HMPREF0645_0658</name>
</gene>
<keyword evidence="4" id="KW-0249">Electron transport</keyword>
<keyword evidence="1" id="KW-0813">Transport</keyword>
<evidence type="ECO:0000256" key="6">
    <source>
        <dbReference type="ARBA" id="ARBA00023014"/>
    </source>
</evidence>
<dbReference type="InterPro" id="IPR007329">
    <property type="entry name" value="FMN-bd"/>
</dbReference>
<dbReference type="AlphaFoldDB" id="D1PUM3"/>
<evidence type="ECO:0000256" key="4">
    <source>
        <dbReference type="ARBA" id="ARBA00022982"/>
    </source>
</evidence>
<dbReference type="SMART" id="SM00900">
    <property type="entry name" value="FMN_bind"/>
    <property type="match status" value="1"/>
</dbReference>
<keyword evidence="7" id="KW-0472">Membrane</keyword>
<dbReference type="Pfam" id="PF04205">
    <property type="entry name" value="FMN_bind"/>
    <property type="match status" value="1"/>
</dbReference>
<evidence type="ECO:0000256" key="1">
    <source>
        <dbReference type="ARBA" id="ARBA00022448"/>
    </source>
</evidence>
<feature type="transmembrane region" description="Helical" evidence="7">
    <location>
        <begin position="281"/>
        <end position="303"/>
    </location>
</feature>
<sequence length="359" mass="39599">MKKIEQIMLLLTCLAIMVVSAMQRDGKIWGHDMAKTASTDTTASDSINPVTTLSDGTTVINTTTLAKDILGYVGTVPLEIHLKDGKISQVKALKNNETPEFFDEAKKLLTWWDGKTPEQALAHRPDAVSGATFSSNAIIGNVHAGLRYASAHASDTSASIAPSLTSKTVVGLIVVLMAAIIPLFFRNKTYRTIQLVLNVVVLGLWCGTFINWSLLVGYTSSGINFWASLIPIIMLVTAFVYPLFGRKDYYCINICPFGSIQDLAGKANHRKRKLSNKAIKYLRYFRQALFAALMILMLTGVSFEWMDYEVFSAFIFRSAATVVIIMAVTFVLLAIFVPRPYCRFVCPTGTLLKLAEGNR</sequence>
<reference evidence="9 10" key="1">
    <citation type="submission" date="2009-10" db="EMBL/GenBank/DDBJ databases">
        <authorList>
            <person name="Qin X."/>
            <person name="Bachman B."/>
            <person name="Battles P."/>
            <person name="Bell A."/>
            <person name="Bess C."/>
            <person name="Bickham C."/>
            <person name="Chaboub L."/>
            <person name="Chen D."/>
            <person name="Coyle M."/>
            <person name="Deiros D.R."/>
            <person name="Dinh H."/>
            <person name="Forbes L."/>
            <person name="Fowler G."/>
            <person name="Francisco L."/>
            <person name="Fu Q."/>
            <person name="Gubbala S."/>
            <person name="Hale W."/>
            <person name="Han Y."/>
            <person name="Hemphill L."/>
            <person name="Highlander S.K."/>
            <person name="Hirani K."/>
            <person name="Hogues M."/>
            <person name="Jackson L."/>
            <person name="Jakkamsetti A."/>
            <person name="Javaid M."/>
            <person name="Jiang H."/>
            <person name="Korchina V."/>
            <person name="Kovar C."/>
            <person name="Lara F."/>
            <person name="Lee S."/>
            <person name="Mata R."/>
            <person name="Mathew T."/>
            <person name="Moen C."/>
            <person name="Morales K."/>
            <person name="Munidasa M."/>
            <person name="Nazareth L."/>
            <person name="Ngo R."/>
            <person name="Nguyen L."/>
            <person name="Okwuonu G."/>
            <person name="Ongeri F."/>
            <person name="Patil S."/>
            <person name="Petrosino J."/>
            <person name="Pham C."/>
            <person name="Pham P."/>
            <person name="Pu L.-L."/>
            <person name="Puazo M."/>
            <person name="Raj R."/>
            <person name="Reid J."/>
            <person name="Rouhana J."/>
            <person name="Saada N."/>
            <person name="Shang Y."/>
            <person name="Simmons D."/>
            <person name="Thornton R."/>
            <person name="Warren J."/>
            <person name="Weissenberger G."/>
            <person name="Zhang J."/>
            <person name="Zhang L."/>
            <person name="Zhou C."/>
            <person name="Zhu D."/>
            <person name="Muzny D."/>
            <person name="Worley K."/>
            <person name="Gibbs R."/>
        </authorList>
    </citation>
    <scope>NUCLEOTIDE SEQUENCE [LARGE SCALE GENOMIC DNA]</scope>
    <source>
        <strain evidence="9 10">DSM 17361</strain>
    </source>
</reference>
<accession>D1PUM3</accession>
<protein>
    <submittedName>
        <fullName evidence="9">FMN-binding domain protein</fullName>
    </submittedName>
</protein>
<keyword evidence="7" id="KW-0812">Transmembrane</keyword>
<evidence type="ECO:0000259" key="8">
    <source>
        <dbReference type="SMART" id="SM00900"/>
    </source>
</evidence>
<dbReference type="PANTHER" id="PTHR30176">
    <property type="entry name" value="FERREDOXIN-TYPE PROTEIN NAPH"/>
    <property type="match status" value="1"/>
</dbReference>
<name>D1PUM3_9BACT</name>
<dbReference type="RefSeq" id="WP_007172772.1">
    <property type="nucleotide sequence ID" value="NZ_GG704780.1"/>
</dbReference>
<evidence type="ECO:0000256" key="2">
    <source>
        <dbReference type="ARBA" id="ARBA00022485"/>
    </source>
</evidence>
<dbReference type="eggNOG" id="COG0348">
    <property type="taxonomic scope" value="Bacteria"/>
</dbReference>
<keyword evidence="7" id="KW-1133">Transmembrane helix</keyword>
<feature type="transmembrane region" description="Helical" evidence="7">
    <location>
        <begin position="225"/>
        <end position="244"/>
    </location>
</feature>
<keyword evidence="3" id="KW-0479">Metal-binding</keyword>
<feature type="transmembrane region" description="Helical" evidence="7">
    <location>
        <begin position="315"/>
        <end position="337"/>
    </location>
</feature>
<dbReference type="Pfam" id="PF12801">
    <property type="entry name" value="Fer4_5"/>
    <property type="match status" value="2"/>
</dbReference>
<feature type="transmembrane region" description="Helical" evidence="7">
    <location>
        <begin position="168"/>
        <end position="185"/>
    </location>
</feature>
<dbReference type="OrthoDB" id="9806398at2"/>
<evidence type="ECO:0000256" key="3">
    <source>
        <dbReference type="ARBA" id="ARBA00022723"/>
    </source>
</evidence>
<evidence type="ECO:0000256" key="5">
    <source>
        <dbReference type="ARBA" id="ARBA00023004"/>
    </source>
</evidence>
<keyword evidence="10" id="KW-1185">Reference proteome</keyword>
<evidence type="ECO:0000313" key="10">
    <source>
        <dbReference type="Proteomes" id="UP000003160"/>
    </source>
</evidence>
<keyword evidence="2" id="KW-0004">4Fe-4S</keyword>
<organism evidence="9 10">
    <name type="scientific">Hallella bergensis DSM 17361</name>
    <dbReference type="NCBI Taxonomy" id="585502"/>
    <lineage>
        <taxon>Bacteria</taxon>
        <taxon>Pseudomonadati</taxon>
        <taxon>Bacteroidota</taxon>
        <taxon>Bacteroidia</taxon>
        <taxon>Bacteroidales</taxon>
        <taxon>Prevotellaceae</taxon>
        <taxon>Hallella</taxon>
    </lineage>
</organism>
<dbReference type="GO" id="GO:0051539">
    <property type="term" value="F:4 iron, 4 sulfur cluster binding"/>
    <property type="evidence" value="ECO:0007669"/>
    <property type="project" value="UniProtKB-KW"/>
</dbReference>
<dbReference type="EMBL" id="ACKS01000031">
    <property type="protein sequence ID" value="EFA44862.1"/>
    <property type="molecule type" value="Genomic_DNA"/>
</dbReference>
<dbReference type="eggNOG" id="COG3976">
    <property type="taxonomic scope" value="Bacteria"/>
</dbReference>
<feature type="transmembrane region" description="Helical" evidence="7">
    <location>
        <begin position="197"/>
        <end position="219"/>
    </location>
</feature>
<keyword evidence="6" id="KW-0411">Iron-sulfur</keyword>
<dbReference type="Proteomes" id="UP000003160">
    <property type="component" value="Unassembled WGS sequence"/>
</dbReference>
<keyword evidence="5" id="KW-0408">Iron</keyword>
<dbReference type="GO" id="GO:0005886">
    <property type="term" value="C:plasma membrane"/>
    <property type="evidence" value="ECO:0007669"/>
    <property type="project" value="TreeGrafter"/>
</dbReference>
<comment type="caution">
    <text evidence="9">The sequence shown here is derived from an EMBL/GenBank/DDBJ whole genome shotgun (WGS) entry which is preliminary data.</text>
</comment>
<dbReference type="InterPro" id="IPR051684">
    <property type="entry name" value="Electron_Trans/Redox"/>
</dbReference>
<feature type="domain" description="FMN-binding" evidence="8">
    <location>
        <begin position="71"/>
        <end position="149"/>
    </location>
</feature>